<proteinExistence type="predicted"/>
<evidence type="ECO:0000256" key="4">
    <source>
        <dbReference type="ARBA" id="ARBA00022989"/>
    </source>
</evidence>
<dbReference type="STRING" id="617002.SAMN05660653_01567"/>
<organism evidence="8 9">
    <name type="scientific">Desulfonatronum thiosulfatophilum</name>
    <dbReference type="NCBI Taxonomy" id="617002"/>
    <lineage>
        <taxon>Bacteria</taxon>
        <taxon>Pseudomonadati</taxon>
        <taxon>Thermodesulfobacteriota</taxon>
        <taxon>Desulfovibrionia</taxon>
        <taxon>Desulfovibrionales</taxon>
        <taxon>Desulfonatronaceae</taxon>
        <taxon>Desulfonatronum</taxon>
    </lineage>
</organism>
<sequence>MTNDAKTRIKRFTLTQRLFHLVLMVTFLIQAATGLARMYHETGWGQGVGNLFGGFDASLTVHIYVGIFMIVAFLVHVIYALFKIKWRPFPSALFGPDSIMPRFSDLKQFFLHLRWIFGGSQHPPIDRWGYWEKFDYWAVFWGMVILGITGLLLAYPLTSSKYIPGWGLNVAFWIHRIEAILAMAHIFIIHYFIAHLRRTNFPMDRTMFEGSADLHVARHERPAWISRLTNSGEIDHMIVAEAPAYKRVVFLVVGYAAVLSGLYLLVGGLMHALRITW</sequence>
<feature type="transmembrane region" description="Helical" evidence="6">
    <location>
        <begin position="248"/>
        <end position="273"/>
    </location>
</feature>
<accession>A0A1G6CJ72</accession>
<evidence type="ECO:0000256" key="5">
    <source>
        <dbReference type="ARBA" id="ARBA00023136"/>
    </source>
</evidence>
<name>A0A1G6CJ72_9BACT</name>
<feature type="transmembrane region" description="Helical" evidence="6">
    <location>
        <begin position="21"/>
        <end position="39"/>
    </location>
</feature>
<evidence type="ECO:0000256" key="2">
    <source>
        <dbReference type="ARBA" id="ARBA00022475"/>
    </source>
</evidence>
<reference evidence="8 9" key="1">
    <citation type="submission" date="2016-10" db="EMBL/GenBank/DDBJ databases">
        <authorList>
            <person name="de Groot N.N."/>
        </authorList>
    </citation>
    <scope>NUCLEOTIDE SEQUENCE [LARGE SCALE GENOMIC DNA]</scope>
    <source>
        <strain evidence="8 9">ASO4-2</strain>
    </source>
</reference>
<feature type="transmembrane region" description="Helical" evidence="6">
    <location>
        <begin position="136"/>
        <end position="158"/>
    </location>
</feature>
<dbReference type="PANTHER" id="PTHR30485">
    <property type="entry name" value="NI/FE-HYDROGENASE 1 B-TYPE CYTOCHROME SUBUNIT"/>
    <property type="match status" value="1"/>
</dbReference>
<evidence type="ECO:0000313" key="9">
    <source>
        <dbReference type="Proteomes" id="UP000198771"/>
    </source>
</evidence>
<dbReference type="RefSeq" id="WP_092119669.1">
    <property type="nucleotide sequence ID" value="NZ_FMXO01000008.1"/>
</dbReference>
<dbReference type="GO" id="GO:0005886">
    <property type="term" value="C:plasma membrane"/>
    <property type="evidence" value="ECO:0007669"/>
    <property type="project" value="UniProtKB-SubCell"/>
</dbReference>
<dbReference type="EMBL" id="FMXO01000008">
    <property type="protein sequence ID" value="SDB32896.1"/>
    <property type="molecule type" value="Genomic_DNA"/>
</dbReference>
<keyword evidence="4 6" id="KW-1133">Transmembrane helix</keyword>
<dbReference type="Gene3D" id="1.20.950.20">
    <property type="entry name" value="Transmembrane di-heme cytochromes, Chain C"/>
    <property type="match status" value="1"/>
</dbReference>
<feature type="transmembrane region" description="Helical" evidence="6">
    <location>
        <begin position="170"/>
        <end position="193"/>
    </location>
</feature>
<protein>
    <submittedName>
        <fullName evidence="8">Cytochrome b subunit of formate dehydrogenase</fullName>
    </submittedName>
</protein>
<comment type="subcellular location">
    <subcellularLocation>
        <location evidence="1">Cell membrane</location>
        <topology evidence="1">Multi-pass membrane protein</topology>
    </subcellularLocation>
</comment>
<dbReference type="InterPro" id="IPR011577">
    <property type="entry name" value="Cyt_b561_bac/Ni-Hgenase"/>
</dbReference>
<dbReference type="GO" id="GO:0020037">
    <property type="term" value="F:heme binding"/>
    <property type="evidence" value="ECO:0007669"/>
    <property type="project" value="TreeGrafter"/>
</dbReference>
<dbReference type="Pfam" id="PF01292">
    <property type="entry name" value="Ni_hydr_CYTB"/>
    <property type="match status" value="1"/>
</dbReference>
<keyword evidence="5 6" id="KW-0472">Membrane</keyword>
<dbReference type="InterPro" id="IPR051542">
    <property type="entry name" value="Hydrogenase_cytochrome"/>
</dbReference>
<dbReference type="InterPro" id="IPR016174">
    <property type="entry name" value="Di-haem_cyt_TM"/>
</dbReference>
<keyword evidence="3 6" id="KW-0812">Transmembrane</keyword>
<dbReference type="GO" id="GO:0009055">
    <property type="term" value="F:electron transfer activity"/>
    <property type="evidence" value="ECO:0007669"/>
    <property type="project" value="InterPro"/>
</dbReference>
<dbReference type="SUPFAM" id="SSF81342">
    <property type="entry name" value="Transmembrane di-heme cytochromes"/>
    <property type="match status" value="1"/>
</dbReference>
<gene>
    <name evidence="8" type="ORF">SAMN05660653_01567</name>
</gene>
<feature type="transmembrane region" description="Helical" evidence="6">
    <location>
        <begin position="59"/>
        <end position="82"/>
    </location>
</feature>
<dbReference type="GO" id="GO:0022904">
    <property type="term" value="P:respiratory electron transport chain"/>
    <property type="evidence" value="ECO:0007669"/>
    <property type="project" value="InterPro"/>
</dbReference>
<keyword evidence="9" id="KW-1185">Reference proteome</keyword>
<dbReference type="AlphaFoldDB" id="A0A1G6CJ72"/>
<evidence type="ECO:0000256" key="6">
    <source>
        <dbReference type="SAM" id="Phobius"/>
    </source>
</evidence>
<dbReference type="OrthoDB" id="9814800at2"/>
<feature type="domain" description="Cytochrome b561 bacterial/Ni-hydrogenase" evidence="7">
    <location>
        <begin position="11"/>
        <end position="195"/>
    </location>
</feature>
<evidence type="ECO:0000256" key="1">
    <source>
        <dbReference type="ARBA" id="ARBA00004651"/>
    </source>
</evidence>
<evidence type="ECO:0000313" key="8">
    <source>
        <dbReference type="EMBL" id="SDB32896.1"/>
    </source>
</evidence>
<dbReference type="PANTHER" id="PTHR30485:SF0">
    <property type="entry name" value="NI_FE-HYDROGENASE 1 B-TYPE CYTOCHROME SUBUNIT-RELATED"/>
    <property type="match status" value="1"/>
</dbReference>
<evidence type="ECO:0000259" key="7">
    <source>
        <dbReference type="Pfam" id="PF01292"/>
    </source>
</evidence>
<keyword evidence="2" id="KW-1003">Cell membrane</keyword>
<evidence type="ECO:0000256" key="3">
    <source>
        <dbReference type="ARBA" id="ARBA00022692"/>
    </source>
</evidence>
<dbReference type="Proteomes" id="UP000198771">
    <property type="component" value="Unassembled WGS sequence"/>
</dbReference>